<dbReference type="EMBL" id="SMGJ01000003">
    <property type="protein sequence ID" value="TCK70088.1"/>
    <property type="molecule type" value="Genomic_DNA"/>
</dbReference>
<keyword evidence="2" id="KW-1185">Reference proteome</keyword>
<evidence type="ECO:0000313" key="1">
    <source>
        <dbReference type="EMBL" id="TCK70088.1"/>
    </source>
</evidence>
<gene>
    <name evidence="1" type="ORF">EV692_1314</name>
</gene>
<comment type="caution">
    <text evidence="1">The sequence shown here is derived from an EMBL/GenBank/DDBJ whole genome shotgun (WGS) entry which is preliminary data.</text>
</comment>
<protein>
    <submittedName>
        <fullName evidence="1">Uncharacterized protein</fullName>
    </submittedName>
</protein>
<dbReference type="AlphaFoldDB" id="A0A4R1KXI5"/>
<name>A0A4R1KXI5_9PAST</name>
<sequence length="161" mass="18640">MYLLLTEIGIKMKKLSLLLSLFIALPSVANLGDITKKQLNDYVVKGNNITACFFPDLWHASSLDERNNILESWRNDTEKNGLFKYYQSLYYPLLADSFGEENATTIFYGDDVVEYYLDLKNINDTERNKITVHGDKDCQLLEKELERLFSTYPITPYTQAD</sequence>
<proteinExistence type="predicted"/>
<evidence type="ECO:0000313" key="2">
    <source>
        <dbReference type="Proteomes" id="UP000295496"/>
    </source>
</evidence>
<reference evidence="1 2" key="1">
    <citation type="submission" date="2019-03" db="EMBL/GenBank/DDBJ databases">
        <title>Genomic Encyclopedia of Type Strains, Phase IV (KMG-IV): sequencing the most valuable type-strain genomes for metagenomic binning, comparative biology and taxonomic classification.</title>
        <authorList>
            <person name="Goeker M."/>
        </authorList>
    </citation>
    <scope>NUCLEOTIDE SEQUENCE [LARGE SCALE GENOMIC DNA]</scope>
    <source>
        <strain evidence="1 2">DSM 10053</strain>
    </source>
</reference>
<organism evidence="1 2">
    <name type="scientific">Lonepinella koalarum</name>
    <dbReference type="NCBI Taxonomy" id="53417"/>
    <lineage>
        <taxon>Bacteria</taxon>
        <taxon>Pseudomonadati</taxon>
        <taxon>Pseudomonadota</taxon>
        <taxon>Gammaproteobacteria</taxon>
        <taxon>Pasteurellales</taxon>
        <taxon>Pasteurellaceae</taxon>
        <taxon>Lonepinella</taxon>
    </lineage>
</organism>
<accession>A0A4R1KXI5</accession>
<dbReference type="Proteomes" id="UP000295496">
    <property type="component" value="Unassembled WGS sequence"/>
</dbReference>